<sequence length="208" mass="23868">MKHSRRLRAAVTLAVLIGISLPPSASADVVVRKSISYFQIGGRTAADIDAELSRKGPFTQASGNRHPGATQIRFGGDMTYTRRGNRCAVDDVRVTVETKLILPRWKNRKRATQDMATLWDALASDIKRHEERHAEIARQHAKLLEQRLLKLRPERDCEILQERVGEVTEEVTAAHDEAQMRFDRIEAKNFQDRMLRILRYRRASQENQ</sequence>
<feature type="chain" id="PRO_5020705162" evidence="1">
    <location>
        <begin position="28"/>
        <end position="208"/>
    </location>
</feature>
<gene>
    <name evidence="2" type="ORF">FAA86_14235</name>
</gene>
<protein>
    <submittedName>
        <fullName evidence="2">DUF922 domain-containing protein</fullName>
    </submittedName>
</protein>
<feature type="signal peptide" evidence="1">
    <location>
        <begin position="1"/>
        <end position="27"/>
    </location>
</feature>
<comment type="caution">
    <text evidence="2">The sequence shown here is derived from an EMBL/GenBank/DDBJ whole genome shotgun (WGS) entry which is preliminary data.</text>
</comment>
<accession>A0A4V4HQR1</accession>
<evidence type="ECO:0000256" key="1">
    <source>
        <dbReference type="SAM" id="SignalP"/>
    </source>
</evidence>
<evidence type="ECO:0000313" key="3">
    <source>
        <dbReference type="Proteomes" id="UP000307378"/>
    </source>
</evidence>
<proteinExistence type="predicted"/>
<dbReference type="AlphaFoldDB" id="A0A4V4HQR1"/>
<dbReference type="EMBL" id="STGU01000007">
    <property type="protein sequence ID" value="THV34836.1"/>
    <property type="molecule type" value="Genomic_DNA"/>
</dbReference>
<organism evidence="2 3">
    <name type="scientific">Rhizobium rosettiformans W3</name>
    <dbReference type="NCBI Taxonomy" id="538378"/>
    <lineage>
        <taxon>Bacteria</taxon>
        <taxon>Pseudomonadati</taxon>
        <taxon>Pseudomonadota</taxon>
        <taxon>Alphaproteobacteria</taxon>
        <taxon>Hyphomicrobiales</taxon>
        <taxon>Rhizobiaceae</taxon>
        <taxon>Rhizobium/Agrobacterium group</taxon>
        <taxon>Rhizobium</taxon>
    </lineage>
</organism>
<reference evidence="2 3" key="1">
    <citation type="submission" date="2019-04" db="EMBL/GenBank/DDBJ databases">
        <title>genome sequence of strain W3.</title>
        <authorList>
            <person name="Gao J."/>
            <person name="Sun J."/>
        </authorList>
    </citation>
    <scope>NUCLEOTIDE SEQUENCE [LARGE SCALE GENOMIC DNA]</scope>
    <source>
        <strain evidence="2 3">W3</strain>
    </source>
</reference>
<keyword evidence="1" id="KW-0732">Signal</keyword>
<name>A0A4V4HQR1_9HYPH</name>
<dbReference type="InterPro" id="IPR010321">
    <property type="entry name" value="DUF922"/>
</dbReference>
<evidence type="ECO:0000313" key="2">
    <source>
        <dbReference type="EMBL" id="THV34836.1"/>
    </source>
</evidence>
<dbReference type="Pfam" id="PF06037">
    <property type="entry name" value="DUF922"/>
    <property type="match status" value="1"/>
</dbReference>
<dbReference type="Proteomes" id="UP000307378">
    <property type="component" value="Unassembled WGS sequence"/>
</dbReference>
<dbReference type="RefSeq" id="WP_136541601.1">
    <property type="nucleotide sequence ID" value="NZ_STGU01000007.1"/>
</dbReference>
<dbReference type="PIRSF" id="PIRSF010521">
    <property type="entry name" value="DUF922_bac"/>
    <property type="match status" value="1"/>
</dbReference>